<dbReference type="InterPro" id="IPR004158">
    <property type="entry name" value="DUF247_pln"/>
</dbReference>
<dbReference type="EMBL" id="KZ502674">
    <property type="protein sequence ID" value="PKU74558.1"/>
    <property type="molecule type" value="Genomic_DNA"/>
</dbReference>
<gene>
    <name evidence="1" type="ORF">MA16_Dca003761</name>
</gene>
<keyword evidence="2" id="KW-1185">Reference proteome</keyword>
<proteinExistence type="predicted"/>
<accession>A0A2I0WFY5</accession>
<dbReference type="PANTHER" id="PTHR31170">
    <property type="entry name" value="BNAC04G53230D PROTEIN"/>
    <property type="match status" value="1"/>
</dbReference>
<organism evidence="1 2">
    <name type="scientific">Dendrobium catenatum</name>
    <dbReference type="NCBI Taxonomy" id="906689"/>
    <lineage>
        <taxon>Eukaryota</taxon>
        <taxon>Viridiplantae</taxon>
        <taxon>Streptophyta</taxon>
        <taxon>Embryophyta</taxon>
        <taxon>Tracheophyta</taxon>
        <taxon>Spermatophyta</taxon>
        <taxon>Magnoliopsida</taxon>
        <taxon>Liliopsida</taxon>
        <taxon>Asparagales</taxon>
        <taxon>Orchidaceae</taxon>
        <taxon>Epidendroideae</taxon>
        <taxon>Malaxideae</taxon>
        <taxon>Dendrobiinae</taxon>
        <taxon>Dendrobium</taxon>
    </lineage>
</organism>
<reference evidence="1 2" key="2">
    <citation type="journal article" date="2017" name="Nature">
        <title>The Apostasia genome and the evolution of orchids.</title>
        <authorList>
            <person name="Zhang G.Q."/>
            <person name="Liu K.W."/>
            <person name="Li Z."/>
            <person name="Lohaus R."/>
            <person name="Hsiao Y.Y."/>
            <person name="Niu S.C."/>
            <person name="Wang J.Y."/>
            <person name="Lin Y.C."/>
            <person name="Xu Q."/>
            <person name="Chen L.J."/>
            <person name="Yoshida K."/>
            <person name="Fujiwara S."/>
            <person name="Wang Z.W."/>
            <person name="Zhang Y.Q."/>
            <person name="Mitsuda N."/>
            <person name="Wang M."/>
            <person name="Liu G.H."/>
            <person name="Pecoraro L."/>
            <person name="Huang H.X."/>
            <person name="Xiao X.J."/>
            <person name="Lin M."/>
            <person name="Wu X.Y."/>
            <person name="Wu W.L."/>
            <person name="Chen Y.Y."/>
            <person name="Chang S.B."/>
            <person name="Sakamoto S."/>
            <person name="Ohme-Takagi M."/>
            <person name="Yagi M."/>
            <person name="Zeng S.J."/>
            <person name="Shen C.Y."/>
            <person name="Yeh C.M."/>
            <person name="Luo Y.B."/>
            <person name="Tsai W.C."/>
            <person name="Van de Peer Y."/>
            <person name="Liu Z.J."/>
        </authorList>
    </citation>
    <scope>NUCLEOTIDE SEQUENCE [LARGE SCALE GENOMIC DNA]</scope>
    <source>
        <tissue evidence="1">The whole plant</tissue>
    </source>
</reference>
<dbReference type="AlphaFoldDB" id="A0A2I0WFY5"/>
<name>A0A2I0WFY5_9ASPA</name>
<reference evidence="1 2" key="1">
    <citation type="journal article" date="2016" name="Sci. Rep.">
        <title>The Dendrobium catenatum Lindl. genome sequence provides insights into polysaccharide synthase, floral development and adaptive evolution.</title>
        <authorList>
            <person name="Zhang G.Q."/>
            <person name="Xu Q."/>
            <person name="Bian C."/>
            <person name="Tsai W.C."/>
            <person name="Yeh C.M."/>
            <person name="Liu K.W."/>
            <person name="Yoshida K."/>
            <person name="Zhang L.S."/>
            <person name="Chang S.B."/>
            <person name="Chen F."/>
            <person name="Shi Y."/>
            <person name="Su Y.Y."/>
            <person name="Zhang Y.Q."/>
            <person name="Chen L.J."/>
            <person name="Yin Y."/>
            <person name="Lin M."/>
            <person name="Huang H."/>
            <person name="Deng H."/>
            <person name="Wang Z.W."/>
            <person name="Zhu S.L."/>
            <person name="Zhao X."/>
            <person name="Deng C."/>
            <person name="Niu S.C."/>
            <person name="Huang J."/>
            <person name="Wang M."/>
            <person name="Liu G.H."/>
            <person name="Yang H.J."/>
            <person name="Xiao X.J."/>
            <person name="Hsiao Y.Y."/>
            <person name="Wu W.L."/>
            <person name="Chen Y.Y."/>
            <person name="Mitsuda N."/>
            <person name="Ohme-Takagi M."/>
            <person name="Luo Y.B."/>
            <person name="Van de Peer Y."/>
            <person name="Liu Z.J."/>
        </authorList>
    </citation>
    <scope>NUCLEOTIDE SEQUENCE [LARGE SCALE GENOMIC DNA]</scope>
    <source>
        <tissue evidence="1">The whole plant</tissue>
    </source>
</reference>
<dbReference type="STRING" id="906689.A0A2I0WFY5"/>
<dbReference type="Proteomes" id="UP000233837">
    <property type="component" value="Unassembled WGS sequence"/>
</dbReference>
<dbReference type="Pfam" id="PF03140">
    <property type="entry name" value="DUF247"/>
    <property type="match status" value="1"/>
</dbReference>
<evidence type="ECO:0000313" key="1">
    <source>
        <dbReference type="EMBL" id="PKU74558.1"/>
    </source>
</evidence>
<evidence type="ECO:0000313" key="2">
    <source>
        <dbReference type="Proteomes" id="UP000233837"/>
    </source>
</evidence>
<sequence length="103" mass="12007">MIEQCILDLTKELQLPQNLPTQELCSKSIDHIPKILTNVNKQAYEPKLASFGPYHHNCCHLRPVEQHKHHALIQFLHRITKASKTPDDVLITMRKVDLPHRFL</sequence>
<dbReference type="PANTHER" id="PTHR31170:SF18">
    <property type="entry name" value="(WILD MALAYSIAN BANANA) HYPOTHETICAL PROTEIN"/>
    <property type="match status" value="1"/>
</dbReference>
<protein>
    <submittedName>
        <fullName evidence="1">UPF0481 protein</fullName>
    </submittedName>
</protein>